<proteinExistence type="predicted"/>
<gene>
    <name evidence="1" type="ORF">OWV82_019479</name>
</gene>
<reference evidence="1 2" key="1">
    <citation type="journal article" date="2023" name="Science">
        <title>Complex scaffold remodeling in plant triterpene biosynthesis.</title>
        <authorList>
            <person name="De La Pena R."/>
            <person name="Hodgson H."/>
            <person name="Liu J.C."/>
            <person name="Stephenson M.J."/>
            <person name="Martin A.C."/>
            <person name="Owen C."/>
            <person name="Harkess A."/>
            <person name="Leebens-Mack J."/>
            <person name="Jimenez L.E."/>
            <person name="Osbourn A."/>
            <person name="Sattely E.S."/>
        </authorList>
    </citation>
    <scope>NUCLEOTIDE SEQUENCE [LARGE SCALE GENOMIC DNA]</scope>
    <source>
        <strain evidence="2">cv. JPN11</strain>
        <tissue evidence="1">Leaf</tissue>
    </source>
</reference>
<keyword evidence="2" id="KW-1185">Reference proteome</keyword>
<dbReference type="Proteomes" id="UP001164539">
    <property type="component" value="Chromosome 11"/>
</dbReference>
<protein>
    <submittedName>
        <fullName evidence="1">Acid phosphatase/vanadium-dependent haloperoxidase-related protein</fullName>
    </submittedName>
</protein>
<sequence length="282" mass="30454">MLLQCCTSLNFSALSSQNNFVSTLSDPKNQLSYYYSVGRFRNPRRTYKSACVLKVGLEDIAEVIHNKLLIAAGVSAAIGQLSKPFTGSLLYGRDFDLKATFQAGGFPSTHSSSVVAAATCLALERGFSDSFFGLTVVYAGLVMYDARGVRREVGLHAKTLNNLLFKTQVNSRMYKDKDGAIDGEGASSTLKLESLDPLLAQKANSFVPQSANDSPLLLKSDKNERQIKQMFMSSGLSDDMEGPERSADNSAMLKESIGHTEVEVVAGALLGFFVSLVVSSVM</sequence>
<accession>A0ACC1X515</accession>
<evidence type="ECO:0000313" key="1">
    <source>
        <dbReference type="EMBL" id="KAJ4705728.1"/>
    </source>
</evidence>
<name>A0ACC1X515_MELAZ</name>
<comment type="caution">
    <text evidence="1">The sequence shown here is derived from an EMBL/GenBank/DDBJ whole genome shotgun (WGS) entry which is preliminary data.</text>
</comment>
<evidence type="ECO:0000313" key="2">
    <source>
        <dbReference type="Proteomes" id="UP001164539"/>
    </source>
</evidence>
<organism evidence="1 2">
    <name type="scientific">Melia azedarach</name>
    <name type="common">Chinaberry tree</name>
    <dbReference type="NCBI Taxonomy" id="155640"/>
    <lineage>
        <taxon>Eukaryota</taxon>
        <taxon>Viridiplantae</taxon>
        <taxon>Streptophyta</taxon>
        <taxon>Embryophyta</taxon>
        <taxon>Tracheophyta</taxon>
        <taxon>Spermatophyta</taxon>
        <taxon>Magnoliopsida</taxon>
        <taxon>eudicotyledons</taxon>
        <taxon>Gunneridae</taxon>
        <taxon>Pentapetalae</taxon>
        <taxon>rosids</taxon>
        <taxon>malvids</taxon>
        <taxon>Sapindales</taxon>
        <taxon>Meliaceae</taxon>
        <taxon>Melia</taxon>
    </lineage>
</organism>
<dbReference type="EMBL" id="CM051404">
    <property type="protein sequence ID" value="KAJ4705728.1"/>
    <property type="molecule type" value="Genomic_DNA"/>
</dbReference>